<dbReference type="InterPro" id="IPR058939">
    <property type="entry name" value="Mtase_EDM2"/>
</dbReference>
<dbReference type="InterPro" id="IPR013083">
    <property type="entry name" value="Znf_RING/FYVE/PHD"/>
</dbReference>
<dbReference type="SMART" id="SM00249">
    <property type="entry name" value="PHD"/>
    <property type="match status" value="3"/>
</dbReference>
<keyword evidence="2" id="KW-0677">Repeat</keyword>
<dbReference type="GO" id="GO:0006338">
    <property type="term" value="P:chromatin remodeling"/>
    <property type="evidence" value="ECO:0007669"/>
    <property type="project" value="UniProtKB-ARBA"/>
</dbReference>
<dbReference type="CDD" id="cd15566">
    <property type="entry name" value="PHD3_NSD"/>
    <property type="match status" value="1"/>
</dbReference>
<keyword evidence="3" id="KW-0863">Zinc-finger</keyword>
<dbReference type="PANTHER" id="PTHR46235">
    <property type="entry name" value="PHD FINGER-CONTAINING PROTEIN DDB_G0268158"/>
    <property type="match status" value="1"/>
</dbReference>
<dbReference type="AlphaFoldDB" id="A0AAD8KAP9"/>
<reference evidence="6" key="1">
    <citation type="journal article" date="2023" name="bioRxiv">
        <title>Improved chromosome-level genome assembly for marigold (Tagetes erecta).</title>
        <authorList>
            <person name="Jiang F."/>
            <person name="Yuan L."/>
            <person name="Wang S."/>
            <person name="Wang H."/>
            <person name="Xu D."/>
            <person name="Wang A."/>
            <person name="Fan W."/>
        </authorList>
    </citation>
    <scope>NUCLEOTIDE SEQUENCE</scope>
    <source>
        <strain evidence="6">WSJ</strain>
        <tissue evidence="6">Leaf</tissue>
    </source>
</reference>
<keyword evidence="7" id="KW-1185">Reference proteome</keyword>
<sequence>MASSDDEPETVLDHVTNYHFLNSHNAPVSFSTLPLHWSNSNHHDVFGNGDSSIALRGTTDGGLQSVYKEVIGWKLELSYAVPEVYTLCKGKTKTWIKLHKPRNSYGDVVKSVLIVIHCLHFAKRNVHATRDDIWSHLLKSFSSYDLVEPLENCLSAHLSMIRSAVAHDKDLAKSKYLEAFLMEIENPGTTEIIHEDNGTSSKPDFIACDDDDDFDDDFDDEPEELFDSVCAFCDNGGHVLLCEGQCIRSFHPTVAAGVDTCCESLGFKNAAEYDAIATFLCDNCKHQRHQCFVCGMLGSSDKSSDVEVFPCVSATCGHFYHPECVANLLYPSDETMAKQLKSQIAAGESFTCPIHKCRRCQQGENKDEHELQFAICRRCPKAYHRKCLPKKIAFNNSADGTIEQRAWDNLLPKRILMYCMKHKIIPNLETPKRDHLLFPSVERKNREGSRMDMMVERRSKAFGNFKEHDTEDVPKVIERRYNTVAYGDTALVKDKSPAISKEISSLHNNKSISGNLEQPSNMVRSKSPYKGIQSEQCYIFKPVKTVVSASPKSDTDMKTRVLKLMEDSTSSLDFEEFIKEKKRRCTNGIYTSQYGLDKSITMGKVEASVKVAVKEALKKLEDGGSVEDAKAVCEPNVLNQLFRWKKKLSVFLAPFLHGARYTSFGRHFTDVGKLKEIVDRLHWYVEDGDTIVDFCCGSNDFSCLMKEKLDTMGKRCKFKNYDIITPKVIGLNPPFGVQASLANKFINHALKFKPKLIILIVPQETRRLDRKSPLYDLIWEDRGMLSGKSFYLPGIVGISGQPLEDWNVKPPPLSLWSRPDWTARHIQEAKKRRHIDKKQNKPHQLACFGDFSNIMTNHPDISNLGATLPECGNIYRSSHTLDDVVDMELSRPVIHSTNLLCTQPNYLGQHPTNPLCTQLDYLGRLTNPLCTQPNYLGHLPGIAQQHDAYTSVSHVDYGPGVGYTQSGQYANHGYLGSRFNYDQPNYGYTTYPPNSSFKSQGSACTTYGQPDLTDDGTKWFN</sequence>
<feature type="domain" description="Zinc finger PHD-type" evidence="5">
    <location>
        <begin position="357"/>
        <end position="423"/>
    </location>
</feature>
<feature type="domain" description="Zinc finger PHD-type" evidence="5">
    <location>
        <begin position="290"/>
        <end position="356"/>
    </location>
</feature>
<keyword evidence="4" id="KW-0862">Zinc</keyword>
<evidence type="ECO:0000256" key="1">
    <source>
        <dbReference type="ARBA" id="ARBA00022723"/>
    </source>
</evidence>
<evidence type="ECO:0000256" key="3">
    <source>
        <dbReference type="ARBA" id="ARBA00022771"/>
    </source>
</evidence>
<dbReference type="Pfam" id="PF26055">
    <property type="entry name" value="Mtase_EDM2"/>
    <property type="match status" value="2"/>
</dbReference>
<comment type="caution">
    <text evidence="6">The sequence shown here is derived from an EMBL/GenBank/DDBJ whole genome shotgun (WGS) entry which is preliminary data.</text>
</comment>
<evidence type="ECO:0000313" key="6">
    <source>
        <dbReference type="EMBL" id="KAK1418163.1"/>
    </source>
</evidence>
<dbReference type="Pfam" id="PF23004">
    <property type="entry name" value="PHDvar_NSD"/>
    <property type="match status" value="1"/>
</dbReference>
<gene>
    <name evidence="6" type="ORF">QVD17_27302</name>
</gene>
<dbReference type="Proteomes" id="UP001229421">
    <property type="component" value="Unassembled WGS sequence"/>
</dbReference>
<dbReference type="PANTHER" id="PTHR46235:SF19">
    <property type="entry name" value="HISTONE-LYSINE N-METHYLTRANSFERASE CHROMATIN REGULATOR PHD FAMILY"/>
    <property type="match status" value="1"/>
</dbReference>
<dbReference type="InterPro" id="IPR001965">
    <property type="entry name" value="Znf_PHD"/>
</dbReference>
<evidence type="ECO:0000313" key="7">
    <source>
        <dbReference type="Proteomes" id="UP001229421"/>
    </source>
</evidence>
<accession>A0AAD8KAP9</accession>
<feature type="domain" description="Zinc finger PHD-type" evidence="5">
    <location>
        <begin position="229"/>
        <end position="285"/>
    </location>
</feature>
<evidence type="ECO:0000256" key="4">
    <source>
        <dbReference type="ARBA" id="ARBA00022833"/>
    </source>
</evidence>
<organism evidence="6 7">
    <name type="scientific">Tagetes erecta</name>
    <name type="common">African marigold</name>
    <dbReference type="NCBI Taxonomy" id="13708"/>
    <lineage>
        <taxon>Eukaryota</taxon>
        <taxon>Viridiplantae</taxon>
        <taxon>Streptophyta</taxon>
        <taxon>Embryophyta</taxon>
        <taxon>Tracheophyta</taxon>
        <taxon>Spermatophyta</taxon>
        <taxon>Magnoliopsida</taxon>
        <taxon>eudicotyledons</taxon>
        <taxon>Gunneridae</taxon>
        <taxon>Pentapetalae</taxon>
        <taxon>asterids</taxon>
        <taxon>campanulids</taxon>
        <taxon>Asterales</taxon>
        <taxon>Asteraceae</taxon>
        <taxon>Asteroideae</taxon>
        <taxon>Heliantheae alliance</taxon>
        <taxon>Tageteae</taxon>
        <taxon>Tagetes</taxon>
    </lineage>
</organism>
<name>A0AAD8KAP9_TARER</name>
<evidence type="ECO:0000256" key="2">
    <source>
        <dbReference type="ARBA" id="ARBA00022737"/>
    </source>
</evidence>
<dbReference type="Gene3D" id="3.30.40.10">
    <property type="entry name" value="Zinc/RING finger domain, C3HC4 (zinc finger)"/>
    <property type="match status" value="2"/>
</dbReference>
<evidence type="ECO:0000259" key="5">
    <source>
        <dbReference type="SMART" id="SM00249"/>
    </source>
</evidence>
<protein>
    <recommendedName>
        <fullName evidence="5">Zinc finger PHD-type domain-containing protein</fullName>
    </recommendedName>
</protein>
<dbReference type="GO" id="GO:0008270">
    <property type="term" value="F:zinc ion binding"/>
    <property type="evidence" value="ECO:0007669"/>
    <property type="project" value="UniProtKB-KW"/>
</dbReference>
<dbReference type="CDD" id="cd15565">
    <property type="entry name" value="PHD2_NSD"/>
    <property type="match status" value="1"/>
</dbReference>
<dbReference type="Pfam" id="PF22908">
    <property type="entry name" value="PHD_NSD"/>
    <property type="match status" value="1"/>
</dbReference>
<dbReference type="EMBL" id="JAUHHV010000007">
    <property type="protein sequence ID" value="KAK1418163.1"/>
    <property type="molecule type" value="Genomic_DNA"/>
</dbReference>
<dbReference type="InterPro" id="IPR055198">
    <property type="entry name" value="NSD_PHD"/>
</dbReference>
<proteinExistence type="predicted"/>
<keyword evidence="1" id="KW-0479">Metal-binding</keyword>
<dbReference type="InterPro" id="IPR055197">
    <property type="entry name" value="PHDvar_NSD"/>
</dbReference>